<feature type="transmembrane region" description="Helical" evidence="1">
    <location>
        <begin position="87"/>
        <end position="106"/>
    </location>
</feature>
<dbReference type="SUPFAM" id="SSF56053">
    <property type="entry name" value="Ribosomal protein L6"/>
    <property type="match status" value="1"/>
</dbReference>
<keyword evidence="1" id="KW-0812">Transmembrane</keyword>
<dbReference type="GeneID" id="26044073"/>
<dbReference type="GO" id="GO:0003735">
    <property type="term" value="F:structural constituent of ribosome"/>
    <property type="evidence" value="ECO:0007669"/>
    <property type="project" value="InterPro"/>
</dbReference>
<proteinExistence type="predicted"/>
<dbReference type="AlphaFoldDB" id="A0A0M3TGT8"/>
<dbReference type="GO" id="GO:0005840">
    <property type="term" value="C:ribosome"/>
    <property type="evidence" value="ECO:0007669"/>
    <property type="project" value="UniProtKB-KW"/>
</dbReference>
<dbReference type="RefSeq" id="YP_009170369.1">
    <property type="nucleotide sequence ID" value="NC_028029.1"/>
</dbReference>
<gene>
    <name evidence="2" type="primary">rpl6</name>
</gene>
<dbReference type="EMBL" id="KT428643">
    <property type="protein sequence ID" value="ALE29369.1"/>
    <property type="molecule type" value="Genomic_DNA"/>
</dbReference>
<protein>
    <submittedName>
        <fullName evidence="2">Ribosomal protein L6</fullName>
    </submittedName>
</protein>
<dbReference type="Gene3D" id="3.90.930.12">
    <property type="entry name" value="Ribosomal protein L6, alpha-beta domain"/>
    <property type="match status" value="1"/>
</dbReference>
<reference evidence="2" key="1">
    <citation type="journal article" date="2015" name="Parasit. Vectors">
        <title>Characterization and annotation of Babesia orientalis apicoplast genome.</title>
        <authorList>
            <person name="Huang Y."/>
            <person name="He L."/>
            <person name="Hu J."/>
            <person name="He P."/>
            <person name="He J."/>
            <person name="Yu L."/>
            <person name="Malobi N."/>
            <person name="Zhou Y."/>
            <person name="Shen B."/>
            <person name="Zhao J."/>
        </authorList>
    </citation>
    <scope>NUCLEOTIDE SEQUENCE</scope>
    <source>
        <strain evidence="2">Wuhan</strain>
    </source>
</reference>
<dbReference type="GO" id="GO:0019843">
    <property type="term" value="F:rRNA binding"/>
    <property type="evidence" value="ECO:0007669"/>
    <property type="project" value="InterPro"/>
</dbReference>
<sequence length="192" mass="22946">MIKYFKNYTNKYFNYVNYTYTVDKYTRHTYLSSIESKTKHIKNVLVLNNIIFKTIFSKPLFFYNSLSKFIMFVKSFISKFYSMLESFFSLHTINIQILSIFYKIAILKDKLIIKINNFINIIIYISNIDQLKINIQYSNPIIVSISSYNKNFVTSLSNIIVNCKKFNVYTNTGIKYLNSNIRLKKILKLRRK</sequence>
<keyword evidence="1" id="KW-1133">Transmembrane helix</keyword>
<evidence type="ECO:0000313" key="2">
    <source>
        <dbReference type="EMBL" id="ALE29369.1"/>
    </source>
</evidence>
<name>A0A0M3TGT8_9APIC</name>
<keyword evidence="2" id="KW-0687">Ribonucleoprotein</keyword>
<keyword evidence="1" id="KW-0472">Membrane</keyword>
<dbReference type="InterPro" id="IPR036789">
    <property type="entry name" value="Ribosomal_uL6-like_a/b-dom_sf"/>
</dbReference>
<evidence type="ECO:0000256" key="1">
    <source>
        <dbReference type="SAM" id="Phobius"/>
    </source>
</evidence>
<accession>A0A0M3TGT8</accession>
<organism evidence="2">
    <name type="scientific">Babesia orientalis</name>
    <dbReference type="NCBI Taxonomy" id="273649"/>
    <lineage>
        <taxon>Eukaryota</taxon>
        <taxon>Sar</taxon>
        <taxon>Alveolata</taxon>
        <taxon>Apicomplexa</taxon>
        <taxon>Aconoidasida</taxon>
        <taxon>Piroplasmida</taxon>
        <taxon>Babesiidae</taxon>
        <taxon>Babesia</taxon>
    </lineage>
</organism>
<dbReference type="GO" id="GO:0006412">
    <property type="term" value="P:translation"/>
    <property type="evidence" value="ECO:0007669"/>
    <property type="project" value="InterPro"/>
</dbReference>
<keyword evidence="2" id="KW-0689">Ribosomal protein</keyword>